<organism evidence="7 8">
    <name type="scientific">Liquorilactobacillus nagelii</name>
    <dbReference type="NCBI Taxonomy" id="82688"/>
    <lineage>
        <taxon>Bacteria</taxon>
        <taxon>Bacillati</taxon>
        <taxon>Bacillota</taxon>
        <taxon>Bacilli</taxon>
        <taxon>Lactobacillales</taxon>
        <taxon>Lactobacillaceae</taxon>
        <taxon>Liquorilactobacillus</taxon>
    </lineage>
</organism>
<evidence type="ECO:0000256" key="5">
    <source>
        <dbReference type="SAM" id="Phobius"/>
    </source>
</evidence>
<dbReference type="PANTHER" id="PTHR43229">
    <property type="entry name" value="NODULATION PROTEIN J"/>
    <property type="match status" value="1"/>
</dbReference>
<accession>A0A3Q8CUS3</accession>
<evidence type="ECO:0000313" key="8">
    <source>
        <dbReference type="Proteomes" id="UP000324497"/>
    </source>
</evidence>
<feature type="transmembrane region" description="Helical" evidence="5">
    <location>
        <begin position="132"/>
        <end position="152"/>
    </location>
</feature>
<feature type="transmembrane region" description="Helical" evidence="5">
    <location>
        <begin position="223"/>
        <end position="244"/>
    </location>
</feature>
<proteinExistence type="predicted"/>
<dbReference type="PANTHER" id="PTHR43229:SF3">
    <property type="entry name" value="ABC-TYPE MULTIDRUG TRANSPORT SYSTEM, PERMEASE COMPONENT"/>
    <property type="match status" value="1"/>
</dbReference>
<evidence type="ECO:0000256" key="3">
    <source>
        <dbReference type="ARBA" id="ARBA00022989"/>
    </source>
</evidence>
<gene>
    <name evidence="7" type="ORF">BSQ50_06010</name>
</gene>
<dbReference type="RefSeq" id="WP_148126736.1">
    <property type="nucleotide sequence ID" value="NZ_CP018180.1"/>
</dbReference>
<sequence>MWPFFSQLKFDIKRLFIRNFSFLFFSLLMPAGFYLLFTKIMITGTGDQVQKFNLTYMGSMIIYSGIISAIFGIASLLKVDRDIGFLCFLQLTPHKTKYYYCSLYTLVILINLIAVIILQALAVLLNGVKIDFYQIMLSMIVVIIGQLPMVLLGTCLSYLKKQETLNVVSNLIVFPLAIVSGLWWPLNIMPDWIQKIGKLMPTFFANDLLSAILLGSKIKLTNLIGMIIWIILGVIGVITVINSYRKQGTRV</sequence>
<dbReference type="InterPro" id="IPR013525">
    <property type="entry name" value="ABC2_TM"/>
</dbReference>
<evidence type="ECO:0000256" key="2">
    <source>
        <dbReference type="ARBA" id="ARBA00022692"/>
    </source>
</evidence>
<reference evidence="7 8" key="1">
    <citation type="submission" date="2016-11" db="EMBL/GenBank/DDBJ databases">
        <title>Interaction between Lactobacillus species and yeast in water kefir.</title>
        <authorList>
            <person name="Behr J."/>
            <person name="Xu D."/>
            <person name="Vogel R.F."/>
        </authorList>
    </citation>
    <scope>NUCLEOTIDE SEQUENCE [LARGE SCALE GENOMIC DNA]</scope>
    <source>
        <strain evidence="7 8">TMW 1.1827</strain>
    </source>
</reference>
<name>A0A3Q8CUS3_9LACO</name>
<keyword evidence="2 5" id="KW-0812">Transmembrane</keyword>
<comment type="subcellular location">
    <subcellularLocation>
        <location evidence="1">Membrane</location>
        <topology evidence="1">Multi-pass membrane protein</topology>
    </subcellularLocation>
</comment>
<keyword evidence="8" id="KW-1185">Reference proteome</keyword>
<dbReference type="Proteomes" id="UP000324497">
    <property type="component" value="Chromosome"/>
</dbReference>
<evidence type="ECO:0000256" key="4">
    <source>
        <dbReference type="ARBA" id="ARBA00023136"/>
    </source>
</evidence>
<feature type="domain" description="ABC-2 type transporter transmembrane" evidence="6">
    <location>
        <begin position="15"/>
        <end position="213"/>
    </location>
</feature>
<dbReference type="PIRSF" id="PIRSF006648">
    <property type="entry name" value="DrrB"/>
    <property type="match status" value="1"/>
</dbReference>
<keyword evidence="3 5" id="KW-1133">Transmembrane helix</keyword>
<protein>
    <submittedName>
        <fullName evidence="7">Multidrug ABC transporter permease</fullName>
    </submittedName>
</protein>
<feature type="transmembrane region" description="Helical" evidence="5">
    <location>
        <begin position="98"/>
        <end position="126"/>
    </location>
</feature>
<dbReference type="GO" id="GO:0140359">
    <property type="term" value="F:ABC-type transporter activity"/>
    <property type="evidence" value="ECO:0007669"/>
    <property type="project" value="InterPro"/>
</dbReference>
<feature type="transmembrane region" description="Helical" evidence="5">
    <location>
        <begin position="164"/>
        <end position="184"/>
    </location>
</feature>
<dbReference type="AlphaFoldDB" id="A0A3Q8CUS3"/>
<evidence type="ECO:0000259" key="6">
    <source>
        <dbReference type="Pfam" id="PF01061"/>
    </source>
</evidence>
<dbReference type="Pfam" id="PF01061">
    <property type="entry name" value="ABC2_membrane"/>
    <property type="match status" value="1"/>
</dbReference>
<dbReference type="GO" id="GO:0043190">
    <property type="term" value="C:ATP-binding cassette (ABC) transporter complex"/>
    <property type="evidence" value="ECO:0007669"/>
    <property type="project" value="InterPro"/>
</dbReference>
<evidence type="ECO:0000313" key="7">
    <source>
        <dbReference type="EMBL" id="AUJ32148.1"/>
    </source>
</evidence>
<dbReference type="InterPro" id="IPR000412">
    <property type="entry name" value="ABC_2_transport"/>
</dbReference>
<dbReference type="InterPro" id="IPR051784">
    <property type="entry name" value="Nod_factor_ABC_transporter"/>
</dbReference>
<evidence type="ECO:0000256" key="1">
    <source>
        <dbReference type="ARBA" id="ARBA00004141"/>
    </source>
</evidence>
<feature type="transmembrane region" description="Helical" evidence="5">
    <location>
        <begin position="54"/>
        <end position="77"/>
    </location>
</feature>
<feature type="transmembrane region" description="Helical" evidence="5">
    <location>
        <begin position="20"/>
        <end position="42"/>
    </location>
</feature>
<keyword evidence="4 5" id="KW-0472">Membrane</keyword>
<dbReference type="KEGG" id="lng:BSQ50_06010"/>
<dbReference type="EMBL" id="CP018180">
    <property type="protein sequence ID" value="AUJ32148.1"/>
    <property type="molecule type" value="Genomic_DNA"/>
</dbReference>